<gene>
    <name evidence="13" type="ORF">AKO1_011101</name>
</gene>
<keyword evidence="9 10" id="KW-0511">Multifunctional enzyme</keyword>
<evidence type="ECO:0000256" key="8">
    <source>
        <dbReference type="ARBA" id="ARBA00022840"/>
    </source>
</evidence>
<feature type="binding site" evidence="10">
    <location>
        <begin position="125"/>
        <end position="129"/>
    </location>
    <ligand>
        <name>ATP</name>
        <dbReference type="ChEBI" id="CHEBI:30616"/>
    </ligand>
</feature>
<evidence type="ECO:0000256" key="5">
    <source>
        <dbReference type="ARBA" id="ARBA00022723"/>
    </source>
</evidence>
<dbReference type="GO" id="GO:0005829">
    <property type="term" value="C:cytosol"/>
    <property type="evidence" value="ECO:0007669"/>
    <property type="project" value="UniProtKB-SubCell"/>
</dbReference>
<evidence type="ECO:0000313" key="13">
    <source>
        <dbReference type="EMBL" id="KAL0480404.1"/>
    </source>
</evidence>
<dbReference type="InterPro" id="IPR036873">
    <property type="entry name" value="Rhodanese-like_dom_sf"/>
</dbReference>
<feature type="binding site" evidence="10">
    <location>
        <begin position="186"/>
        <end position="187"/>
    </location>
    <ligand>
        <name>ATP</name>
        <dbReference type="ChEBI" id="CHEBI:30616"/>
    </ligand>
</feature>
<dbReference type="Proteomes" id="UP001431209">
    <property type="component" value="Unassembled WGS sequence"/>
</dbReference>
<dbReference type="SUPFAM" id="SSF69572">
    <property type="entry name" value="Activating enzymes of the ubiquitin-like proteins"/>
    <property type="match status" value="1"/>
</dbReference>
<dbReference type="GO" id="GO:0005524">
    <property type="term" value="F:ATP binding"/>
    <property type="evidence" value="ECO:0007669"/>
    <property type="project" value="UniProtKB-KW"/>
</dbReference>
<feature type="coiled-coil region" evidence="11">
    <location>
        <begin position="2"/>
        <end position="36"/>
    </location>
</feature>
<feature type="binding site" evidence="10">
    <location>
        <position position="97"/>
    </location>
    <ligand>
        <name>ATP</name>
        <dbReference type="ChEBI" id="CHEBI:30616"/>
    </ligand>
</feature>
<sequence>MNKQDEDRLRQLEEENRKLKDYIRLLENKNNTLDNTVQPKESTNVDPSKFYAYQEVDKLLTNQQISRFSRHLLLPEIGVKGQAGICNGSVLVVGAGGLGAPCLLYLAAAGVGRIGIVDFDRVDISNLQRQVIHTEDRRDQPKVTSAAISVKNLNSSIQVDTYDEPFETHNGLDLVSKYDIIVDASDNVSTRYMVNDACIIAKKPLVSASAVRFDGQLTVYNYGPDCPCYRCLFPEAPPAETVTNCADGGVCGVVPGIMGCLQALQVLELLMIKGGGGDGLNVLSRRMVLFQARDTTFRTVQLRKRSPTCAVCGDHPSITQLSHMGAPACAAPRSFEAISSVLNADNRASVMQLKDVMDSQGEPGGKYLLLDVREPVQFDIASIPGAVNVPLKDIKSKPQQVEELINNVGGDPSNFPVYVMCRRGVASVSATKALVTQKSFGNVKNVDGGIDEWIRLVDQRFPSY</sequence>
<protein>
    <recommendedName>
        <fullName evidence="10">Adenylyltransferase and sulfurtransferase MOCS3 homolog</fullName>
    </recommendedName>
    <alternativeName>
        <fullName evidence="10">UBA4 homolog</fullName>
    </alternativeName>
    <alternativeName>
        <fullName evidence="10">Ubiquitin-like protein activator 4 homolog</fullName>
    </alternativeName>
    <domain>
        <recommendedName>
            <fullName evidence="10">Adenylyltransferase</fullName>
            <ecNumber evidence="10">2.7.7.-</ecNumber>
        </recommendedName>
    </domain>
    <domain>
        <recommendedName>
            <fullName evidence="10">Sulfurtransferase</fullName>
            <ecNumber evidence="10">2.8.1.-</ecNumber>
        </recommendedName>
    </domain>
</protein>
<keyword evidence="6 10" id="KW-0547">Nucleotide-binding</keyword>
<dbReference type="SMART" id="SM00450">
    <property type="entry name" value="RHOD"/>
    <property type="match status" value="1"/>
</dbReference>
<dbReference type="EC" id="2.7.7.-" evidence="10"/>
<evidence type="ECO:0000256" key="6">
    <source>
        <dbReference type="ARBA" id="ARBA00022741"/>
    </source>
</evidence>
<feature type="active site" description="Cysteine persulfide intermediate; for sulfurtransferase activity" evidence="10">
    <location>
        <position position="421"/>
    </location>
</feature>
<dbReference type="InterPro" id="IPR028885">
    <property type="entry name" value="MOCS3/Uba4"/>
</dbReference>
<dbReference type="FunFam" id="3.40.50.720:FF:000033">
    <property type="entry name" value="Adenylyltransferase and sulfurtransferase MOCS3"/>
    <property type="match status" value="1"/>
</dbReference>
<dbReference type="GO" id="GO:0042292">
    <property type="term" value="F:URM1 activating enzyme activity"/>
    <property type="evidence" value="ECO:0007669"/>
    <property type="project" value="TreeGrafter"/>
</dbReference>
<evidence type="ECO:0000256" key="9">
    <source>
        <dbReference type="ARBA" id="ARBA00023268"/>
    </source>
</evidence>
<proteinExistence type="inferred from homology"/>
<comment type="subcellular location">
    <subcellularLocation>
        <location evidence="1">Cytoplasm</location>
        <location evidence="1">Cytosol</location>
    </subcellularLocation>
</comment>
<comment type="similarity">
    <text evidence="10">In the N-terminal section; belongs to the HesA/MoeB/ThiF family. UBA4 subfamily.</text>
</comment>
<dbReference type="Gene3D" id="3.40.250.10">
    <property type="entry name" value="Rhodanese-like domain"/>
    <property type="match status" value="1"/>
</dbReference>
<dbReference type="CDD" id="cd00757">
    <property type="entry name" value="ThiF_MoeB_HesA_family"/>
    <property type="match status" value="1"/>
</dbReference>
<evidence type="ECO:0000256" key="7">
    <source>
        <dbReference type="ARBA" id="ARBA00022833"/>
    </source>
</evidence>
<dbReference type="InterPro" id="IPR045886">
    <property type="entry name" value="ThiF/MoeB/HesA"/>
</dbReference>
<keyword evidence="4 10" id="KW-0819">tRNA processing</keyword>
<keyword evidence="7 10" id="KW-0862">Zinc</keyword>
<dbReference type="EC" id="2.8.1.-" evidence="10"/>
<dbReference type="PANTHER" id="PTHR10953">
    <property type="entry name" value="UBIQUITIN-ACTIVATING ENZYME E1"/>
    <property type="match status" value="1"/>
</dbReference>
<dbReference type="GO" id="GO:0004792">
    <property type="term" value="F:thiosulfate-cyanide sulfurtransferase activity"/>
    <property type="evidence" value="ECO:0007669"/>
    <property type="project" value="TreeGrafter"/>
</dbReference>
<feature type="binding site" evidence="10">
    <location>
        <position position="118"/>
    </location>
    <ligand>
        <name>ATP</name>
        <dbReference type="ChEBI" id="CHEBI:30616"/>
    </ligand>
</feature>
<dbReference type="InterPro" id="IPR000594">
    <property type="entry name" value="ThiF_NAD_FAD-bd"/>
</dbReference>
<evidence type="ECO:0000259" key="12">
    <source>
        <dbReference type="PROSITE" id="PS50206"/>
    </source>
</evidence>
<feature type="domain" description="Rhodanese" evidence="12">
    <location>
        <begin position="363"/>
        <end position="462"/>
    </location>
</feature>
<comment type="cofactor">
    <cofactor evidence="10">
        <name>Zn(2+)</name>
        <dbReference type="ChEBI" id="CHEBI:29105"/>
    </cofactor>
    <text evidence="10">Binds 1 zinc ion per subunit.</text>
</comment>
<keyword evidence="2 10" id="KW-0963">Cytoplasm</keyword>
<dbReference type="GO" id="GO:0046872">
    <property type="term" value="F:metal ion binding"/>
    <property type="evidence" value="ECO:0007669"/>
    <property type="project" value="UniProtKB-KW"/>
</dbReference>
<organism evidence="13 14">
    <name type="scientific">Acrasis kona</name>
    <dbReference type="NCBI Taxonomy" id="1008807"/>
    <lineage>
        <taxon>Eukaryota</taxon>
        <taxon>Discoba</taxon>
        <taxon>Heterolobosea</taxon>
        <taxon>Tetramitia</taxon>
        <taxon>Eutetramitia</taxon>
        <taxon>Acrasidae</taxon>
        <taxon>Acrasis</taxon>
    </lineage>
</organism>
<feature type="active site" description="Glycyl thioester intermediate; for adenylyltransferase activity" evidence="10">
    <location>
        <position position="245"/>
    </location>
</feature>
<keyword evidence="11" id="KW-0175">Coiled coil</keyword>
<dbReference type="Pfam" id="PF00581">
    <property type="entry name" value="Rhodanese"/>
    <property type="match status" value="1"/>
</dbReference>
<evidence type="ECO:0000256" key="10">
    <source>
        <dbReference type="HAMAP-Rule" id="MF_03049"/>
    </source>
</evidence>
<comment type="pathway">
    <text evidence="10">tRNA modification; 5-methoxycarbonylmethyl-2-thiouridine-tRNA biosynthesis.</text>
</comment>
<accession>A0AAW2YUT5</accession>
<feature type="binding site" evidence="10">
    <location>
        <position position="231"/>
    </location>
    <ligand>
        <name>Zn(2+)</name>
        <dbReference type="ChEBI" id="CHEBI:29105"/>
    </ligand>
</feature>
<dbReference type="EMBL" id="JAOPGA020000657">
    <property type="protein sequence ID" value="KAL0480404.1"/>
    <property type="molecule type" value="Genomic_DNA"/>
</dbReference>
<dbReference type="InterPro" id="IPR001763">
    <property type="entry name" value="Rhodanese-like_dom"/>
</dbReference>
<evidence type="ECO:0000256" key="2">
    <source>
        <dbReference type="ARBA" id="ARBA00022490"/>
    </source>
</evidence>
<reference evidence="13 14" key="1">
    <citation type="submission" date="2024-03" db="EMBL/GenBank/DDBJ databases">
        <title>The Acrasis kona genome and developmental transcriptomes reveal deep origins of eukaryotic multicellular pathways.</title>
        <authorList>
            <person name="Sheikh S."/>
            <person name="Fu C.-J."/>
            <person name="Brown M.W."/>
            <person name="Baldauf S.L."/>
        </authorList>
    </citation>
    <scope>NUCLEOTIDE SEQUENCE [LARGE SCALE GENOMIC DNA]</scope>
    <source>
        <strain evidence="13 14">ATCC MYA-3509</strain>
    </source>
</reference>
<keyword evidence="8 10" id="KW-0067">ATP-binding</keyword>
<keyword evidence="3 10" id="KW-0808">Transferase</keyword>
<dbReference type="PANTHER" id="PTHR10953:SF102">
    <property type="entry name" value="ADENYLYLTRANSFERASE AND SULFURTRANSFERASE MOCS3"/>
    <property type="match status" value="1"/>
</dbReference>
<name>A0AAW2YUT5_9EUKA</name>
<evidence type="ECO:0000256" key="11">
    <source>
        <dbReference type="SAM" id="Coils"/>
    </source>
</evidence>
<dbReference type="InterPro" id="IPR035985">
    <property type="entry name" value="Ubiquitin-activating_enz"/>
</dbReference>
<dbReference type="GO" id="GO:0070566">
    <property type="term" value="F:adenylyltransferase activity"/>
    <property type="evidence" value="ECO:0007669"/>
    <property type="project" value="InterPro"/>
</dbReference>
<keyword evidence="14" id="KW-1185">Reference proteome</keyword>
<comment type="function">
    <text evidence="10">Plays a central role in 2-thiolation of mcm(5)S(2)U at tRNA wobble positions of cytosolic tRNA(Lys), tRNA(Glu) and tRNA(Gln). Acts by mediating the C-terminal thiocarboxylation of the sulfur carrier URM1. Its N-terminus first activates URM1 as acyl-adenylate (-COAMP), then the persulfide sulfur on the catalytic cysteine is transferred to URM1 to form thiocarboxylation (-COSH) of its C-terminus. The reaction probably involves hydrogen sulfide that is generated from the persulfide intermediate and that acts as nucleophile towards URM1. Subsequently, a transient disulfide bond is formed. Does not use thiosulfate as sulfur donor; NFS1 probably acting as a sulfur donor for thiocarboxylation reactions.</text>
</comment>
<comment type="caution">
    <text evidence="13">The sequence shown here is derived from an EMBL/GenBank/DDBJ whole genome shotgun (WGS) entry which is preliminary data.</text>
</comment>
<dbReference type="AlphaFoldDB" id="A0AAW2YUT5"/>
<evidence type="ECO:0000256" key="1">
    <source>
        <dbReference type="ARBA" id="ARBA00004514"/>
    </source>
</evidence>
<feature type="binding site" evidence="10">
    <location>
        <position position="228"/>
    </location>
    <ligand>
        <name>Zn(2+)</name>
        <dbReference type="ChEBI" id="CHEBI:29105"/>
    </ligand>
</feature>
<dbReference type="Pfam" id="PF00899">
    <property type="entry name" value="ThiF"/>
    <property type="match status" value="1"/>
</dbReference>
<feature type="binding site" evidence="10">
    <location>
        <position position="312"/>
    </location>
    <ligand>
        <name>Zn(2+)</name>
        <dbReference type="ChEBI" id="CHEBI:29105"/>
    </ligand>
</feature>
<dbReference type="PROSITE" id="PS50206">
    <property type="entry name" value="RHODANESE_3"/>
    <property type="match status" value="1"/>
</dbReference>
<dbReference type="HAMAP" id="MF_03049">
    <property type="entry name" value="MOCS3_Uba4"/>
    <property type="match status" value="1"/>
</dbReference>
<feature type="binding site" evidence="10">
    <location>
        <position position="309"/>
    </location>
    <ligand>
        <name>Zn(2+)</name>
        <dbReference type="ChEBI" id="CHEBI:29105"/>
    </ligand>
</feature>
<evidence type="ECO:0000256" key="3">
    <source>
        <dbReference type="ARBA" id="ARBA00022679"/>
    </source>
</evidence>
<evidence type="ECO:0000313" key="14">
    <source>
        <dbReference type="Proteomes" id="UP001431209"/>
    </source>
</evidence>
<evidence type="ECO:0000256" key="4">
    <source>
        <dbReference type="ARBA" id="ARBA00022694"/>
    </source>
</evidence>
<feature type="binding site" evidence="10">
    <location>
        <position position="142"/>
    </location>
    <ligand>
        <name>ATP</name>
        <dbReference type="ChEBI" id="CHEBI:30616"/>
    </ligand>
</feature>
<keyword evidence="5 10" id="KW-0479">Metal-binding</keyword>
<dbReference type="Gene3D" id="3.40.50.720">
    <property type="entry name" value="NAD(P)-binding Rossmann-like Domain"/>
    <property type="match status" value="1"/>
</dbReference>
<keyword evidence="13" id="KW-0548">Nucleotidyltransferase</keyword>
<dbReference type="GO" id="GO:0002143">
    <property type="term" value="P:tRNA wobble position uridine thiolation"/>
    <property type="evidence" value="ECO:0007669"/>
    <property type="project" value="InterPro"/>
</dbReference>
<dbReference type="NCBIfam" id="NF004281">
    <property type="entry name" value="PRK05690.1"/>
    <property type="match status" value="1"/>
</dbReference>